<dbReference type="Proteomes" id="UP000821866">
    <property type="component" value="Chromosome 1"/>
</dbReference>
<accession>A0A9J6F981</accession>
<feature type="region of interest" description="Disordered" evidence="1">
    <location>
        <begin position="132"/>
        <end position="156"/>
    </location>
</feature>
<feature type="compositionally biased region" description="Low complexity" evidence="1">
    <location>
        <begin position="132"/>
        <end position="144"/>
    </location>
</feature>
<reference evidence="2" key="1">
    <citation type="journal article" date="2020" name="Cell">
        <title>Large-Scale Comparative Analyses of Tick Genomes Elucidate Their Genetic Diversity and Vector Capacities.</title>
        <authorList>
            <consortium name="Tick Genome and Microbiome Consortium (TIGMIC)"/>
            <person name="Jia N."/>
            <person name="Wang J."/>
            <person name="Shi W."/>
            <person name="Du L."/>
            <person name="Sun Y."/>
            <person name="Zhan W."/>
            <person name="Jiang J.F."/>
            <person name="Wang Q."/>
            <person name="Zhang B."/>
            <person name="Ji P."/>
            <person name="Bell-Sakyi L."/>
            <person name="Cui X.M."/>
            <person name="Yuan T.T."/>
            <person name="Jiang B.G."/>
            <person name="Yang W.F."/>
            <person name="Lam T.T."/>
            <person name="Chang Q.C."/>
            <person name="Ding S.J."/>
            <person name="Wang X.J."/>
            <person name="Zhu J.G."/>
            <person name="Ruan X.D."/>
            <person name="Zhao L."/>
            <person name="Wei J.T."/>
            <person name="Ye R.Z."/>
            <person name="Que T.C."/>
            <person name="Du C.H."/>
            <person name="Zhou Y.H."/>
            <person name="Cheng J.X."/>
            <person name="Dai P.F."/>
            <person name="Guo W.B."/>
            <person name="Han X.H."/>
            <person name="Huang E.J."/>
            <person name="Li L.F."/>
            <person name="Wei W."/>
            <person name="Gao Y.C."/>
            <person name="Liu J.Z."/>
            <person name="Shao H.Z."/>
            <person name="Wang X."/>
            <person name="Wang C.C."/>
            <person name="Yang T.C."/>
            <person name="Huo Q.B."/>
            <person name="Li W."/>
            <person name="Chen H.Y."/>
            <person name="Chen S.E."/>
            <person name="Zhou L.G."/>
            <person name="Ni X.B."/>
            <person name="Tian J.H."/>
            <person name="Sheng Y."/>
            <person name="Liu T."/>
            <person name="Pan Y.S."/>
            <person name="Xia L.Y."/>
            <person name="Li J."/>
            <person name="Zhao F."/>
            <person name="Cao W.C."/>
        </authorList>
    </citation>
    <scope>NUCLEOTIDE SEQUENCE</scope>
    <source>
        <strain evidence="2">Rmic-2018</strain>
    </source>
</reference>
<proteinExistence type="predicted"/>
<evidence type="ECO:0000313" key="2">
    <source>
        <dbReference type="EMBL" id="KAH8042719.1"/>
    </source>
</evidence>
<evidence type="ECO:0000256" key="1">
    <source>
        <dbReference type="SAM" id="MobiDB-lite"/>
    </source>
</evidence>
<dbReference type="EMBL" id="JABSTU010000001">
    <property type="protein sequence ID" value="KAH8042719.1"/>
    <property type="molecule type" value="Genomic_DNA"/>
</dbReference>
<comment type="caution">
    <text evidence="2">The sequence shown here is derived from an EMBL/GenBank/DDBJ whole genome shotgun (WGS) entry which is preliminary data.</text>
</comment>
<protein>
    <submittedName>
        <fullName evidence="2">Uncharacterized protein</fullName>
    </submittedName>
</protein>
<gene>
    <name evidence="2" type="ORF">HPB51_025551</name>
</gene>
<reference evidence="2" key="2">
    <citation type="submission" date="2021-09" db="EMBL/GenBank/DDBJ databases">
        <authorList>
            <person name="Jia N."/>
            <person name="Wang J."/>
            <person name="Shi W."/>
            <person name="Du L."/>
            <person name="Sun Y."/>
            <person name="Zhan W."/>
            <person name="Jiang J."/>
            <person name="Wang Q."/>
            <person name="Zhang B."/>
            <person name="Ji P."/>
            <person name="Sakyi L.B."/>
            <person name="Cui X."/>
            <person name="Yuan T."/>
            <person name="Jiang B."/>
            <person name="Yang W."/>
            <person name="Lam T.T.-Y."/>
            <person name="Chang Q."/>
            <person name="Ding S."/>
            <person name="Wang X."/>
            <person name="Zhu J."/>
            <person name="Ruan X."/>
            <person name="Zhao L."/>
            <person name="Wei J."/>
            <person name="Que T."/>
            <person name="Du C."/>
            <person name="Cheng J."/>
            <person name="Dai P."/>
            <person name="Han X."/>
            <person name="Huang E."/>
            <person name="Gao Y."/>
            <person name="Liu J."/>
            <person name="Shao H."/>
            <person name="Ye R."/>
            <person name="Li L."/>
            <person name="Wei W."/>
            <person name="Wang X."/>
            <person name="Wang C."/>
            <person name="Huo Q."/>
            <person name="Li W."/>
            <person name="Guo W."/>
            <person name="Chen H."/>
            <person name="Chen S."/>
            <person name="Zhou L."/>
            <person name="Zhou L."/>
            <person name="Ni X."/>
            <person name="Tian J."/>
            <person name="Zhou Y."/>
            <person name="Sheng Y."/>
            <person name="Liu T."/>
            <person name="Pan Y."/>
            <person name="Xia L."/>
            <person name="Li J."/>
            <person name="Zhao F."/>
            <person name="Cao W."/>
        </authorList>
    </citation>
    <scope>NUCLEOTIDE SEQUENCE</scope>
    <source>
        <strain evidence="2">Rmic-2018</strain>
        <tissue evidence="2">Larvae</tissue>
    </source>
</reference>
<sequence>MVLLGRQLTGHGCSGFSRLKSVATGKLAGVQHGRSVSILYHSSRRRPFRLFSSSLFSAACRSACQIVAAATEECAEAIQVEVLLQREAGAPTTRCPLGLARISAERATCDQRRPDASYRLASSIDRRRSIGSAAASSRPPLAALTNTNSSEQLPRLPDSACTPHFFIFSLPSK</sequence>
<keyword evidence="3" id="KW-1185">Reference proteome</keyword>
<dbReference type="AlphaFoldDB" id="A0A9J6F981"/>
<evidence type="ECO:0000313" key="3">
    <source>
        <dbReference type="Proteomes" id="UP000821866"/>
    </source>
</evidence>
<name>A0A9J6F981_RHIMP</name>
<organism evidence="2 3">
    <name type="scientific">Rhipicephalus microplus</name>
    <name type="common">Cattle tick</name>
    <name type="synonym">Boophilus microplus</name>
    <dbReference type="NCBI Taxonomy" id="6941"/>
    <lineage>
        <taxon>Eukaryota</taxon>
        <taxon>Metazoa</taxon>
        <taxon>Ecdysozoa</taxon>
        <taxon>Arthropoda</taxon>
        <taxon>Chelicerata</taxon>
        <taxon>Arachnida</taxon>
        <taxon>Acari</taxon>
        <taxon>Parasitiformes</taxon>
        <taxon>Ixodida</taxon>
        <taxon>Ixodoidea</taxon>
        <taxon>Ixodidae</taxon>
        <taxon>Rhipicephalinae</taxon>
        <taxon>Rhipicephalus</taxon>
        <taxon>Boophilus</taxon>
    </lineage>
</organism>